<dbReference type="RefSeq" id="WP_000656836.1">
    <property type="nucleotide sequence ID" value="NZ_AZNI01000015.1"/>
</dbReference>
<dbReference type="Proteomes" id="UP000226257">
    <property type="component" value="Unassembled WGS sequence"/>
</dbReference>
<evidence type="ECO:0000313" key="11">
    <source>
        <dbReference type="Proteomes" id="UP000226257"/>
    </source>
</evidence>
<evidence type="ECO:0000313" key="9">
    <source>
        <dbReference type="Proteomes" id="UP000075476"/>
    </source>
</evidence>
<dbReference type="Proteomes" id="UP000321735">
    <property type="component" value="Chromosome"/>
</dbReference>
<evidence type="ECO:0000313" key="13">
    <source>
        <dbReference type="Proteomes" id="UP000323321"/>
    </source>
</evidence>
<gene>
    <name evidence="3" type="ORF">AT268_00120</name>
    <name evidence="4" type="ORF">B4088_0074</name>
    <name evidence="6" type="ORF">COK98_04220</name>
    <name evidence="7" type="ORF">D0437_14530</name>
    <name evidence="1" type="ORF">DX932_25260</name>
    <name evidence="5" type="ORF">H7U08_16910</name>
    <name evidence="2" type="ORF">TQ94_08450</name>
</gene>
<dbReference type="OrthoDB" id="9810365at2"/>
<evidence type="ECO:0000313" key="2">
    <source>
        <dbReference type="EMBL" id="KMP20333.1"/>
    </source>
</evidence>
<evidence type="ECO:0000313" key="10">
    <source>
        <dbReference type="Proteomes" id="UP000076482"/>
    </source>
</evidence>
<evidence type="ECO:0000313" key="6">
    <source>
        <dbReference type="EMBL" id="PFV10084.1"/>
    </source>
</evidence>
<dbReference type="Proteomes" id="UP000075476">
    <property type="component" value="Unassembled WGS sequence"/>
</dbReference>
<evidence type="ECO:0000313" key="4">
    <source>
        <dbReference type="EMBL" id="KZD73843.1"/>
    </source>
</evidence>
<reference evidence="7 12" key="6">
    <citation type="journal article" date="2019" name="Ecotoxicol. Environ. Saf.">
        <title>Microbial characterization of heavy metal resistant bacterial strains isolated from an electroplating wastewater treatment plant.</title>
        <authorList>
            <person name="Cai X."/>
            <person name="Zheng X."/>
            <person name="Zhang D."/>
            <person name="Iqbal W."/>
            <person name="Liu C."/>
            <person name="Yang B."/>
            <person name="Zhao X."/>
            <person name="Lu X."/>
            <person name="Mao Y."/>
        </authorList>
    </citation>
    <scope>NUCLEOTIDE SEQUENCE [LARGE SCALE GENOMIC DNA]</scope>
    <source>
        <strain evidence="7 12">Co1-1</strain>
    </source>
</reference>
<organism evidence="4 10">
    <name type="scientific">Bacillus cereus</name>
    <dbReference type="NCBI Taxonomy" id="1396"/>
    <lineage>
        <taxon>Bacteria</taxon>
        <taxon>Bacillati</taxon>
        <taxon>Bacillota</taxon>
        <taxon>Bacilli</taxon>
        <taxon>Bacillales</taxon>
        <taxon>Bacillaceae</taxon>
        <taxon>Bacillus</taxon>
        <taxon>Bacillus cereus group</taxon>
    </lineage>
</organism>
<sequence length="114" mass="13443">MKEEKIQGNIKWIAYNNLRFRIEKVNDDSSVIWVSDNFVNLCFTLVMNDFLSKCEDELNINIEIDLTWNNHRGLIIKNHDINLILGEIINFISEWELEGNSNADNFSTEEWYSA</sequence>
<protein>
    <submittedName>
        <fullName evidence="4">Uncharacterized protein</fullName>
    </submittedName>
</protein>
<reference evidence="5" key="7">
    <citation type="submission" date="2020-08" db="EMBL/GenBank/DDBJ databases">
        <title>Fungal Genomes of the International Space Station.</title>
        <authorList>
            <person name="Seuylemezian A."/>
            <person name="Singh N.K."/>
            <person name="Wood J."/>
            <person name="Venkateswaran K."/>
        </authorList>
    </citation>
    <scope>NUCLEOTIDE SEQUENCE</scope>
    <source>
        <strain evidence="5">I2-B2</strain>
    </source>
</reference>
<dbReference type="EMBL" id="QSMZ01000030">
    <property type="protein sequence ID" value="KAA6456102.1"/>
    <property type="molecule type" value="Genomic_DNA"/>
</dbReference>
<dbReference type="Proteomes" id="UP000076482">
    <property type="component" value="Unassembled WGS sequence"/>
</dbReference>
<dbReference type="Proteomes" id="UP001197806">
    <property type="component" value="Unassembled WGS sequence"/>
</dbReference>
<dbReference type="Proteomes" id="UP000323321">
    <property type="component" value="Unassembled WGS sequence"/>
</dbReference>
<accession>A0A0J6ZN39</accession>
<evidence type="ECO:0000313" key="1">
    <source>
        <dbReference type="EMBL" id="KAA6456102.1"/>
    </source>
</evidence>
<dbReference type="EMBL" id="LOMO01000118">
    <property type="protein sequence ID" value="KXY37074.1"/>
    <property type="molecule type" value="Genomic_DNA"/>
</dbReference>
<dbReference type="EMBL" id="NVDQ01000010">
    <property type="protein sequence ID" value="PFV10084.1"/>
    <property type="molecule type" value="Genomic_DNA"/>
</dbReference>
<dbReference type="EMBL" id="JACLPZ010000019">
    <property type="protein sequence ID" value="MBY0038216.1"/>
    <property type="molecule type" value="Genomic_DNA"/>
</dbReference>
<name>A0A0J6ZN39_BACCE</name>
<reference evidence="3 9" key="3">
    <citation type="submission" date="2015-12" db="EMBL/GenBank/DDBJ databases">
        <title>Bacillus cereus Group isolate.</title>
        <authorList>
            <person name="Kovac J."/>
        </authorList>
    </citation>
    <scope>NUCLEOTIDE SEQUENCE [LARGE SCALE GENOMIC DNA]</scope>
    <source>
        <strain evidence="3 9">FSL K6-0073</strain>
    </source>
</reference>
<evidence type="ECO:0000313" key="8">
    <source>
        <dbReference type="Proteomes" id="UP000036243"/>
    </source>
</evidence>
<evidence type="ECO:0000313" key="5">
    <source>
        <dbReference type="EMBL" id="MBY0038216.1"/>
    </source>
</evidence>
<reference evidence="6 11" key="4">
    <citation type="submission" date="2017-09" db="EMBL/GenBank/DDBJ databases">
        <title>Large-scale bioinformatics analysis of Bacillus genomes uncovers conserved roles of natural products in bacterial physiology.</title>
        <authorList>
            <consortium name="Agbiome Team Llc"/>
            <person name="Bleich R.M."/>
            <person name="Grubbs K.J."/>
            <person name="Santa Maria K.C."/>
            <person name="Allen S.E."/>
            <person name="Farag S."/>
            <person name="Shank E.A."/>
            <person name="Bowers A."/>
        </authorList>
    </citation>
    <scope>NUCLEOTIDE SEQUENCE [LARGE SCALE GENOMIC DNA]</scope>
    <source>
        <strain evidence="6 11">AFS060282</strain>
    </source>
</reference>
<dbReference type="EMBL" id="JYFW01000012">
    <property type="protein sequence ID" value="KMP20333.1"/>
    <property type="molecule type" value="Genomic_DNA"/>
</dbReference>
<dbReference type="PATRIC" id="fig|1396.423.peg.3138"/>
<dbReference type="EMBL" id="CP031778">
    <property type="protein sequence ID" value="QDZ74236.1"/>
    <property type="molecule type" value="Genomic_DNA"/>
</dbReference>
<proteinExistence type="predicted"/>
<dbReference type="EMBL" id="LJKE01000008">
    <property type="protein sequence ID" value="KZD73843.1"/>
    <property type="molecule type" value="Genomic_DNA"/>
</dbReference>
<evidence type="ECO:0000313" key="12">
    <source>
        <dbReference type="Proteomes" id="UP000321735"/>
    </source>
</evidence>
<reference evidence="2 8" key="1">
    <citation type="submission" date="2015-02" db="EMBL/GenBank/DDBJ databases">
        <title>Evolution of B. cereus sensu lato: Distribution, horizontal transfer and duplication of chromosomal virulence genes.</title>
        <authorList>
            <person name="Boehm M.-E."/>
            <person name="Huptas C."/>
            <person name="Krey V.M."/>
            <person name="Scherer S."/>
        </authorList>
    </citation>
    <scope>NUCLEOTIDE SEQUENCE [LARGE SCALE GENOMIC DNA]</scope>
    <source>
        <strain evidence="2 8">#17</strain>
    </source>
</reference>
<reference evidence="4 10" key="2">
    <citation type="submission" date="2015-09" db="EMBL/GenBank/DDBJ databases">
        <title>Bacillus cereus food isolates.</title>
        <authorList>
            <person name="Boekhorst J."/>
        </authorList>
    </citation>
    <scope>NUCLEOTIDE SEQUENCE [LARGE SCALE GENOMIC DNA]</scope>
    <source>
        <strain evidence="4 10">B4088</strain>
    </source>
</reference>
<evidence type="ECO:0000313" key="7">
    <source>
        <dbReference type="EMBL" id="QDZ74236.1"/>
    </source>
</evidence>
<dbReference type="Proteomes" id="UP000036243">
    <property type="component" value="Unassembled WGS sequence"/>
</dbReference>
<evidence type="ECO:0000313" key="3">
    <source>
        <dbReference type="EMBL" id="KXY37074.1"/>
    </source>
</evidence>
<reference evidence="1 13" key="5">
    <citation type="submission" date="2018-08" db="EMBL/GenBank/DDBJ databases">
        <title>Bacillus phenotypic plasticity.</title>
        <authorList>
            <person name="Hurtado E."/>
        </authorList>
    </citation>
    <scope>NUCLEOTIDE SEQUENCE [LARGE SCALE GENOMIC DNA]</scope>
    <source>
        <strain evidence="1 13">111b</strain>
    </source>
</reference>
<dbReference type="AlphaFoldDB" id="A0A0J6ZN39"/>